<dbReference type="CDD" id="cd00093">
    <property type="entry name" value="HTH_XRE"/>
    <property type="match status" value="1"/>
</dbReference>
<dbReference type="InterPro" id="IPR052345">
    <property type="entry name" value="Rad_response_metalloprotease"/>
</dbReference>
<gene>
    <name evidence="3" type="ORF">MTP13_10660</name>
</gene>
<proteinExistence type="inferred from homology"/>
<dbReference type="InterPro" id="IPR010359">
    <property type="entry name" value="IrrE_HExxH"/>
</dbReference>
<dbReference type="Proteomes" id="UP000831304">
    <property type="component" value="Chromosome"/>
</dbReference>
<dbReference type="InterPro" id="IPR001387">
    <property type="entry name" value="Cro/C1-type_HTH"/>
</dbReference>
<dbReference type="RefSeq" id="WP_243567740.1">
    <property type="nucleotide sequence ID" value="NZ_BAAARD010000008.1"/>
</dbReference>
<dbReference type="PROSITE" id="PS50943">
    <property type="entry name" value="HTH_CROC1"/>
    <property type="match status" value="1"/>
</dbReference>
<feature type="domain" description="HTH cro/C1-type" evidence="2">
    <location>
        <begin position="8"/>
        <end position="65"/>
    </location>
</feature>
<evidence type="ECO:0000256" key="1">
    <source>
        <dbReference type="ARBA" id="ARBA00007227"/>
    </source>
</evidence>
<dbReference type="EMBL" id="CP094533">
    <property type="protein sequence ID" value="UOE24825.1"/>
    <property type="molecule type" value="Genomic_DNA"/>
</dbReference>
<dbReference type="Pfam" id="PF06114">
    <property type="entry name" value="Peptidase_M78"/>
    <property type="match status" value="1"/>
</dbReference>
<dbReference type="Gene3D" id="1.10.260.40">
    <property type="entry name" value="lambda repressor-like DNA-binding domains"/>
    <property type="match status" value="1"/>
</dbReference>
<sequence>MTWNGDILRMTRRAAGKTQEDLVEALGGRITQAALSRYESSLREPESEEILEDLAAALGVTTRYLRAGETTSPMISSTAHMRRQKTVSPAVWKDLEAQLNVHRVHWSLLVEGIDIAPQHQIPAFEDPSDTAPEDAATFVREKWRMPLGPVENLVGWLEAAGAIVVIEDYGTDRVDGMSQWVGPWPVISLNSRAPADRRRLTAAHELGHLVLHNATPSLDAEDEANRFAAEFLMPTVEIRPLLKTGGLSLGRLTDLKVEWGVSMQAIFERAYRLGLANSDERRRFYQALNARRWKKVEPYSEHIPEEKPRFARHLVDALLARGLTQADVAEMAGLTDFHGSPLLDGPEDSRPRLTLV</sequence>
<dbReference type="Gene3D" id="1.10.10.2910">
    <property type="match status" value="1"/>
</dbReference>
<dbReference type="PANTHER" id="PTHR43236:SF1">
    <property type="entry name" value="BLL7220 PROTEIN"/>
    <property type="match status" value="1"/>
</dbReference>
<comment type="similarity">
    <text evidence="1">Belongs to the short-chain fatty acyl-CoA assimilation regulator (ScfR) family.</text>
</comment>
<organism evidence="3 4">
    <name type="scientific">Agromyces soli</name>
    <dbReference type="NCBI Taxonomy" id="659012"/>
    <lineage>
        <taxon>Bacteria</taxon>
        <taxon>Bacillati</taxon>
        <taxon>Actinomycetota</taxon>
        <taxon>Actinomycetes</taxon>
        <taxon>Micrococcales</taxon>
        <taxon>Microbacteriaceae</taxon>
        <taxon>Agromyces</taxon>
    </lineage>
</organism>
<dbReference type="Pfam" id="PF01381">
    <property type="entry name" value="HTH_3"/>
    <property type="match status" value="1"/>
</dbReference>
<name>A0ABY4AVD0_9MICO</name>
<keyword evidence="4" id="KW-1185">Reference proteome</keyword>
<evidence type="ECO:0000313" key="4">
    <source>
        <dbReference type="Proteomes" id="UP000831304"/>
    </source>
</evidence>
<dbReference type="SMART" id="SM00530">
    <property type="entry name" value="HTH_XRE"/>
    <property type="match status" value="1"/>
</dbReference>
<reference evidence="3 4" key="1">
    <citation type="submission" date="2022-03" db="EMBL/GenBank/DDBJ databases">
        <title>Agromyces sp. isolated from the gut of P. brevitarsis seulensis larvae.</title>
        <authorList>
            <person name="Won M."/>
            <person name="Kwon S.-W."/>
        </authorList>
    </citation>
    <scope>NUCLEOTIDE SEQUENCE [LARGE SCALE GENOMIC DNA]</scope>
    <source>
        <strain evidence="3 4">KACC 16215</strain>
    </source>
</reference>
<protein>
    <submittedName>
        <fullName evidence="3">XRE family transcriptional regulator</fullName>
    </submittedName>
</protein>
<accession>A0ABY4AVD0</accession>
<evidence type="ECO:0000313" key="3">
    <source>
        <dbReference type="EMBL" id="UOE24825.1"/>
    </source>
</evidence>
<evidence type="ECO:0000259" key="2">
    <source>
        <dbReference type="PROSITE" id="PS50943"/>
    </source>
</evidence>
<dbReference type="SUPFAM" id="SSF47413">
    <property type="entry name" value="lambda repressor-like DNA-binding domains"/>
    <property type="match status" value="1"/>
</dbReference>
<dbReference type="PANTHER" id="PTHR43236">
    <property type="entry name" value="ANTITOXIN HIGA1"/>
    <property type="match status" value="1"/>
</dbReference>
<dbReference type="InterPro" id="IPR010982">
    <property type="entry name" value="Lambda_DNA-bd_dom_sf"/>
</dbReference>